<comment type="similarity">
    <text evidence="2">Belongs to the pterin-4-alpha-carbinolamine dehydratase family.</text>
</comment>
<proteinExistence type="inferred from homology"/>
<dbReference type="Gene3D" id="3.30.1360.20">
    <property type="entry name" value="Transcriptional coactivator/pterin dehydratase"/>
    <property type="match status" value="1"/>
</dbReference>
<protein>
    <recommendedName>
        <fullName evidence="3">4a-hydroxytetrahydrobiopterin dehydratase</fullName>
        <ecNumber evidence="3">4.2.1.96</ecNumber>
    </recommendedName>
</protein>
<dbReference type="GO" id="GO:0008124">
    <property type="term" value="F:4-alpha-hydroxytetrahydrobiopterin dehydratase activity"/>
    <property type="evidence" value="ECO:0007669"/>
    <property type="project" value="UniProtKB-EC"/>
</dbReference>
<dbReference type="Proteomes" id="UP000297245">
    <property type="component" value="Unassembled WGS sequence"/>
</dbReference>
<accession>A0A4S8MYP0</accession>
<dbReference type="EMBL" id="ML179037">
    <property type="protein sequence ID" value="THV07644.1"/>
    <property type="molecule type" value="Genomic_DNA"/>
</dbReference>
<dbReference type="Pfam" id="PF01329">
    <property type="entry name" value="Pterin_4a"/>
    <property type="match status" value="1"/>
</dbReference>
<evidence type="ECO:0000313" key="6">
    <source>
        <dbReference type="Proteomes" id="UP000297245"/>
    </source>
</evidence>
<evidence type="ECO:0000313" key="5">
    <source>
        <dbReference type="EMBL" id="THV07644.1"/>
    </source>
</evidence>
<dbReference type="OrthoDB" id="3263285at2759"/>
<evidence type="ECO:0000256" key="1">
    <source>
        <dbReference type="ARBA" id="ARBA00001554"/>
    </source>
</evidence>
<evidence type="ECO:0000256" key="4">
    <source>
        <dbReference type="ARBA" id="ARBA00023239"/>
    </source>
</evidence>
<dbReference type="InterPro" id="IPR001533">
    <property type="entry name" value="Pterin_deHydtase"/>
</dbReference>
<dbReference type="InterPro" id="IPR036428">
    <property type="entry name" value="PCD_sf"/>
</dbReference>
<name>A0A4S8MYP0_DENBC</name>
<keyword evidence="4" id="KW-0456">Lyase</keyword>
<comment type="catalytic activity">
    <reaction evidence="1">
        <text>(4aS,6R)-4a-hydroxy-L-erythro-5,6,7,8-tetrahydrobiopterin = (6R)-L-erythro-6,7-dihydrobiopterin + H2O</text>
        <dbReference type="Rhea" id="RHEA:11920"/>
        <dbReference type="ChEBI" id="CHEBI:15377"/>
        <dbReference type="ChEBI" id="CHEBI:15642"/>
        <dbReference type="ChEBI" id="CHEBI:43120"/>
        <dbReference type="EC" id="4.2.1.96"/>
    </reaction>
</comment>
<dbReference type="GO" id="GO:0006729">
    <property type="term" value="P:tetrahydrobiopterin biosynthetic process"/>
    <property type="evidence" value="ECO:0007669"/>
    <property type="project" value="InterPro"/>
</dbReference>
<sequence length="259" mass="29200">MNLTTFARPLLRAARYSTAGNGTVTSRPSFPLIPPKVSGWPTPWLSSKEMEEYLTPLQETAYWEIPDHWTSLSLRRFYWFTNGPSALNFIRDVVDIANAERHHPSMLRYQDMPSPQVEVLINTHSATAFPKLFAEMFPSAFAHKMDPILLPGITMRDVRFATLLHEKFMDTYVAKSKGIDAPLQRPSLKNSRTLIKQAYRRAGLCPACGDRHPLAECEARKQIPPNVLCGACGEPHWHVDCPKKSKSKIAAASPKDRVS</sequence>
<dbReference type="SUPFAM" id="SSF55248">
    <property type="entry name" value="PCD-like"/>
    <property type="match status" value="1"/>
</dbReference>
<reference evidence="5 6" key="1">
    <citation type="journal article" date="2019" name="Nat. Ecol. Evol.">
        <title>Megaphylogeny resolves global patterns of mushroom evolution.</title>
        <authorList>
            <person name="Varga T."/>
            <person name="Krizsan K."/>
            <person name="Foldi C."/>
            <person name="Dima B."/>
            <person name="Sanchez-Garcia M."/>
            <person name="Sanchez-Ramirez S."/>
            <person name="Szollosi G.J."/>
            <person name="Szarkandi J.G."/>
            <person name="Papp V."/>
            <person name="Albert L."/>
            <person name="Andreopoulos W."/>
            <person name="Angelini C."/>
            <person name="Antonin V."/>
            <person name="Barry K.W."/>
            <person name="Bougher N.L."/>
            <person name="Buchanan P."/>
            <person name="Buyck B."/>
            <person name="Bense V."/>
            <person name="Catcheside P."/>
            <person name="Chovatia M."/>
            <person name="Cooper J."/>
            <person name="Damon W."/>
            <person name="Desjardin D."/>
            <person name="Finy P."/>
            <person name="Geml J."/>
            <person name="Haridas S."/>
            <person name="Hughes K."/>
            <person name="Justo A."/>
            <person name="Karasinski D."/>
            <person name="Kautmanova I."/>
            <person name="Kiss B."/>
            <person name="Kocsube S."/>
            <person name="Kotiranta H."/>
            <person name="LaButti K.M."/>
            <person name="Lechner B.E."/>
            <person name="Liimatainen K."/>
            <person name="Lipzen A."/>
            <person name="Lukacs Z."/>
            <person name="Mihaltcheva S."/>
            <person name="Morgado L.N."/>
            <person name="Niskanen T."/>
            <person name="Noordeloos M.E."/>
            <person name="Ohm R.A."/>
            <person name="Ortiz-Santana B."/>
            <person name="Ovrebo C."/>
            <person name="Racz N."/>
            <person name="Riley R."/>
            <person name="Savchenko A."/>
            <person name="Shiryaev A."/>
            <person name="Soop K."/>
            <person name="Spirin V."/>
            <person name="Szebenyi C."/>
            <person name="Tomsovsky M."/>
            <person name="Tulloss R.E."/>
            <person name="Uehling J."/>
            <person name="Grigoriev I.V."/>
            <person name="Vagvolgyi C."/>
            <person name="Papp T."/>
            <person name="Martin F.M."/>
            <person name="Miettinen O."/>
            <person name="Hibbett D.S."/>
            <person name="Nagy L.G."/>
        </authorList>
    </citation>
    <scope>NUCLEOTIDE SEQUENCE [LARGE SCALE GENOMIC DNA]</scope>
    <source>
        <strain evidence="5 6">CBS 962.96</strain>
    </source>
</reference>
<keyword evidence="6" id="KW-1185">Reference proteome</keyword>
<dbReference type="AlphaFoldDB" id="A0A4S8MYP0"/>
<evidence type="ECO:0000256" key="2">
    <source>
        <dbReference type="ARBA" id="ARBA00006472"/>
    </source>
</evidence>
<dbReference type="EC" id="4.2.1.96" evidence="3"/>
<evidence type="ECO:0000256" key="3">
    <source>
        <dbReference type="ARBA" id="ARBA00013252"/>
    </source>
</evidence>
<gene>
    <name evidence="5" type="ORF">K435DRAFT_848057</name>
</gene>
<organism evidence="5 6">
    <name type="scientific">Dendrothele bispora (strain CBS 962.96)</name>
    <dbReference type="NCBI Taxonomy" id="1314807"/>
    <lineage>
        <taxon>Eukaryota</taxon>
        <taxon>Fungi</taxon>
        <taxon>Dikarya</taxon>
        <taxon>Basidiomycota</taxon>
        <taxon>Agaricomycotina</taxon>
        <taxon>Agaricomycetes</taxon>
        <taxon>Agaricomycetidae</taxon>
        <taxon>Agaricales</taxon>
        <taxon>Agaricales incertae sedis</taxon>
        <taxon>Dendrothele</taxon>
    </lineage>
</organism>